<evidence type="ECO:0000256" key="1">
    <source>
        <dbReference type="SAM" id="MobiDB-lite"/>
    </source>
</evidence>
<accession>A0A6G4QTV6</accession>
<dbReference type="PANTHER" id="PTHR33121">
    <property type="entry name" value="CYCLIC DI-GMP PHOSPHODIESTERASE PDEF"/>
    <property type="match status" value="1"/>
</dbReference>
<protein>
    <submittedName>
        <fullName evidence="3">EAL domain-containing protein</fullName>
    </submittedName>
</protein>
<dbReference type="EMBL" id="JAAKGT010000002">
    <property type="protein sequence ID" value="NGM48962.1"/>
    <property type="molecule type" value="Genomic_DNA"/>
</dbReference>
<feature type="domain" description="EAL" evidence="2">
    <location>
        <begin position="282"/>
        <end position="529"/>
    </location>
</feature>
<reference evidence="3" key="1">
    <citation type="submission" date="2020-02" db="EMBL/GenBank/DDBJ databases">
        <authorList>
            <person name="Gao J."/>
            <person name="Sun J."/>
        </authorList>
    </citation>
    <scope>NUCLEOTIDE SEQUENCE</scope>
    <source>
        <strain evidence="3">602-2</strain>
    </source>
</reference>
<dbReference type="SMART" id="SM00052">
    <property type="entry name" value="EAL"/>
    <property type="match status" value="1"/>
</dbReference>
<evidence type="ECO:0000313" key="3">
    <source>
        <dbReference type="EMBL" id="NGM48962.1"/>
    </source>
</evidence>
<dbReference type="Pfam" id="PF00563">
    <property type="entry name" value="EAL"/>
    <property type="match status" value="1"/>
</dbReference>
<dbReference type="InterPro" id="IPR035919">
    <property type="entry name" value="EAL_sf"/>
</dbReference>
<proteinExistence type="predicted"/>
<dbReference type="CDD" id="cd01948">
    <property type="entry name" value="EAL"/>
    <property type="match status" value="1"/>
</dbReference>
<dbReference type="InterPro" id="IPR035965">
    <property type="entry name" value="PAS-like_dom_sf"/>
</dbReference>
<dbReference type="PANTHER" id="PTHR33121:SF79">
    <property type="entry name" value="CYCLIC DI-GMP PHOSPHODIESTERASE PDED-RELATED"/>
    <property type="match status" value="1"/>
</dbReference>
<comment type="caution">
    <text evidence="3">The sequence shown here is derived from an EMBL/GenBank/DDBJ whole genome shotgun (WGS) entry which is preliminary data.</text>
</comment>
<name>A0A6G4QTV6_9CAUL</name>
<evidence type="ECO:0000259" key="2">
    <source>
        <dbReference type="PROSITE" id="PS50883"/>
    </source>
</evidence>
<dbReference type="InterPro" id="IPR050706">
    <property type="entry name" value="Cyclic-di-GMP_PDE-like"/>
</dbReference>
<dbReference type="AlphaFoldDB" id="A0A6G4QTV6"/>
<dbReference type="GO" id="GO:0071111">
    <property type="term" value="F:cyclic-guanylate-specific phosphodiesterase activity"/>
    <property type="evidence" value="ECO:0007669"/>
    <property type="project" value="InterPro"/>
</dbReference>
<gene>
    <name evidence="3" type="ORF">G5B46_05020</name>
</gene>
<dbReference type="SUPFAM" id="SSF141868">
    <property type="entry name" value="EAL domain-like"/>
    <property type="match status" value="1"/>
</dbReference>
<dbReference type="Gene3D" id="3.20.20.450">
    <property type="entry name" value="EAL domain"/>
    <property type="match status" value="1"/>
</dbReference>
<sequence length="542" mass="58273">MAPSGELYPLSIDPRRLLGLAFASADLLLELEGDRVSLALGAAQKIMGKTETSLMGRVWRDLFTPADRPLMDAALYALDEGQRRGPVTVRVAGEPERFVGVTLRALPDNFGRTSIAITAARPPAGGLDATGLRPRENFEEIAKGLFEAARVTGLELELAMVEFAGLAALRDGLAPTEAHALDMKIAGAVRAESHAGAMATQVSPERFALLRAKDDRPEALAARLTKIATLDASAHVVPLDGGASSRGLRALRYALDDFLREGLKDTPPMTLSEAMNRSVKRTLARAGALGAAVSQRRFTLAYQPVVDLSTGQAHHHEALVRFEDGASPFALIRMAEEFDIIEELDHAIAEQAVRRIASDRAGGVRLAVNVSGRTIVSETFVDHIGRLLAQTPAAKGKLIFEVTETSAIDDLPRANRHIQALRGLGSLVCLDDFGAGAASFAYLQELTLDIVKIDGRYVRELAGNSRDGAMVRRLVELCRDLNVRTVAEMVETAEVEDVVRKAGVDFAQGWLYGKPADQPQPSQKPTAVTPMARRAGVSEGWG</sequence>
<dbReference type="PROSITE" id="PS50883">
    <property type="entry name" value="EAL"/>
    <property type="match status" value="1"/>
</dbReference>
<dbReference type="SUPFAM" id="SSF55785">
    <property type="entry name" value="PYP-like sensor domain (PAS domain)"/>
    <property type="match status" value="1"/>
</dbReference>
<feature type="region of interest" description="Disordered" evidence="1">
    <location>
        <begin position="513"/>
        <end position="542"/>
    </location>
</feature>
<organism evidence="3">
    <name type="scientific">Caulobacter sp. 602-2</name>
    <dbReference type="NCBI Taxonomy" id="2710887"/>
    <lineage>
        <taxon>Bacteria</taxon>
        <taxon>Pseudomonadati</taxon>
        <taxon>Pseudomonadota</taxon>
        <taxon>Alphaproteobacteria</taxon>
        <taxon>Caulobacterales</taxon>
        <taxon>Caulobacteraceae</taxon>
        <taxon>Caulobacter</taxon>
    </lineage>
</organism>
<dbReference type="InterPro" id="IPR001633">
    <property type="entry name" value="EAL_dom"/>
</dbReference>